<dbReference type="Proteomes" id="UP000031512">
    <property type="component" value="Chromosome 3"/>
</dbReference>
<accession>L0AZH6</accession>
<keyword evidence="3" id="KW-1185">Reference proteome</keyword>
<dbReference type="EMBL" id="CP001670">
    <property type="protein sequence ID" value="AFZ80960.1"/>
    <property type="molecule type" value="Genomic_DNA"/>
</dbReference>
<feature type="region of interest" description="Disordered" evidence="1">
    <location>
        <begin position="187"/>
        <end position="258"/>
    </location>
</feature>
<dbReference type="RefSeq" id="XP_004830626.1">
    <property type="nucleotide sequence ID" value="XM_004830569.1"/>
</dbReference>
<protein>
    <submittedName>
        <fullName evidence="2">Uncharacterized protein</fullName>
    </submittedName>
</protein>
<dbReference type="AlphaFoldDB" id="L0AZH6"/>
<organism evidence="2 3">
    <name type="scientific">Theileria equi strain WA</name>
    <dbReference type="NCBI Taxonomy" id="1537102"/>
    <lineage>
        <taxon>Eukaryota</taxon>
        <taxon>Sar</taxon>
        <taxon>Alveolata</taxon>
        <taxon>Apicomplexa</taxon>
        <taxon>Aconoidasida</taxon>
        <taxon>Piroplasmida</taxon>
        <taxon>Theileriidae</taxon>
        <taxon>Theileria</taxon>
    </lineage>
</organism>
<proteinExistence type="predicted"/>
<dbReference type="GeneID" id="15805531"/>
<evidence type="ECO:0000313" key="2">
    <source>
        <dbReference type="EMBL" id="AFZ80960.1"/>
    </source>
</evidence>
<gene>
    <name evidence="2" type="ORF">BEWA_003680</name>
</gene>
<evidence type="ECO:0000256" key="1">
    <source>
        <dbReference type="SAM" id="MobiDB-lite"/>
    </source>
</evidence>
<name>L0AZH6_THEEQ</name>
<sequence>MAIAVISIGMDFQCLFIVVKEPKIKYLTIDIFHQKISTAGKNKYCCEKHSETERRVTVTARKVANTIEYYKHEINDVKSVTAIYYKHNNNRKNITATTGLRFPLPNVKAVYAFYCTGNDPKLICIKEENPSINKWFKQRKSNTWEEVFGISNDPENIKSCKDNSEEFDRLVTVLQRFTGCENYKACAETSSSSSPEPGAGQAEPGKTASEGPSAGHGDRGEGADPASSPPGSVASEAGDSSDSESTDGTTSQAEAGKAERSTLLLLPASMAGKILSGVFGGSGAVGLAGYHLYKNSRDPWVRQI</sequence>
<dbReference type="KEGG" id="beq:BEWA_003680"/>
<evidence type="ECO:0000313" key="3">
    <source>
        <dbReference type="Proteomes" id="UP000031512"/>
    </source>
</evidence>
<reference evidence="2 3" key="1">
    <citation type="journal article" date="2012" name="BMC Genomics">
        <title>Comparative genomic analysis and phylogenetic position of Theileria equi.</title>
        <authorList>
            <person name="Kappmeyer L.S."/>
            <person name="Thiagarajan M."/>
            <person name="Herndon D.R."/>
            <person name="Ramsay J.D."/>
            <person name="Caler E."/>
            <person name="Djikeng A."/>
            <person name="Gillespie J.J."/>
            <person name="Lau A.O."/>
            <person name="Roalson E.H."/>
            <person name="Silva J.C."/>
            <person name="Silva M.G."/>
            <person name="Suarez C.E."/>
            <person name="Ueti M.W."/>
            <person name="Nene V.M."/>
            <person name="Mealey R.H."/>
            <person name="Knowles D.P."/>
            <person name="Brayton K.A."/>
        </authorList>
    </citation>
    <scope>NUCLEOTIDE SEQUENCE [LARGE SCALE GENOMIC DNA]</scope>
    <source>
        <strain evidence="2 3">WA</strain>
    </source>
</reference>
<dbReference type="VEuPathDB" id="PiroplasmaDB:BEWA_003680"/>